<dbReference type="KEGG" id="kdj:28969632"/>
<accession>A0A1A6A0S6</accession>
<gene>
    <name evidence="1" type="ORF">I303_05933</name>
    <name evidence="2" type="ORF">I303_105911</name>
</gene>
<protein>
    <submittedName>
        <fullName evidence="1">Uncharacterized protein</fullName>
    </submittedName>
</protein>
<organism evidence="1">
    <name type="scientific">Kwoniella dejecticola CBS 10117</name>
    <dbReference type="NCBI Taxonomy" id="1296121"/>
    <lineage>
        <taxon>Eukaryota</taxon>
        <taxon>Fungi</taxon>
        <taxon>Dikarya</taxon>
        <taxon>Basidiomycota</taxon>
        <taxon>Agaricomycotina</taxon>
        <taxon>Tremellomycetes</taxon>
        <taxon>Tremellales</taxon>
        <taxon>Cryptococcaceae</taxon>
        <taxon>Kwoniella</taxon>
    </lineage>
</organism>
<sequence>MSGYDLPLGWQPGVYDPSIDLPSRQPTIYVSTYRSGPGWKPRVSGYPGCTTTDSEATGAFNLLTDQLYCRTAEIVGGKPASKSQSEMNQHLQGNMALTGQIYPDLEATLRSIGGTVKVLSPVEHATLDQWQQDMQQTDRSGRSIAGHFCLVVRDDNRSDEDVRTWEDRYDDPRRPTPFTCFRTFSNFNAQSTEEQAGNLDHLAHFIHHLTEYSANSARPKLATFQRIADINGFKLKVSIMPESASNKFTFTHEPNSWLASRGGMA</sequence>
<name>A0A1A6A0S6_9TREE</name>
<dbReference type="EMBL" id="CP144536">
    <property type="protein sequence ID" value="WWC63311.1"/>
    <property type="molecule type" value="Genomic_DNA"/>
</dbReference>
<evidence type="ECO:0000313" key="1">
    <source>
        <dbReference type="EMBL" id="OBR83653.1"/>
    </source>
</evidence>
<proteinExistence type="predicted"/>
<evidence type="ECO:0000313" key="3">
    <source>
        <dbReference type="Proteomes" id="UP000078595"/>
    </source>
</evidence>
<evidence type="ECO:0000313" key="2">
    <source>
        <dbReference type="EMBL" id="WWC63311.1"/>
    </source>
</evidence>
<dbReference type="RefSeq" id="XP_018261495.1">
    <property type="nucleotide sequence ID" value="XM_018409223.1"/>
</dbReference>
<dbReference type="Proteomes" id="UP000078595">
    <property type="component" value="Chromosome 7"/>
</dbReference>
<reference evidence="2" key="3">
    <citation type="submission" date="2024-02" db="EMBL/GenBank/DDBJ databases">
        <title>Comparative genomics of Cryptococcus and Kwoniella reveals pathogenesis evolution and contrasting modes of karyotype evolution via chromosome fusion or intercentromeric recombination.</title>
        <authorList>
            <person name="Coelho M.A."/>
            <person name="David-Palma M."/>
            <person name="Shea T."/>
            <person name="Bowers K."/>
            <person name="McGinley-Smith S."/>
            <person name="Mohammad A.W."/>
            <person name="Gnirke A."/>
            <person name="Yurkov A.M."/>
            <person name="Nowrousian M."/>
            <person name="Sun S."/>
            <person name="Cuomo C.A."/>
            <person name="Heitman J."/>
        </authorList>
    </citation>
    <scope>NUCLEOTIDE SEQUENCE</scope>
    <source>
        <strain evidence="2">CBS 10117</strain>
    </source>
</reference>
<dbReference type="VEuPathDB" id="FungiDB:I303_05933"/>
<keyword evidence="3" id="KW-1185">Reference proteome</keyword>
<dbReference type="GeneID" id="28969632"/>
<dbReference type="AlphaFoldDB" id="A0A1A6A0S6"/>
<reference evidence="2" key="2">
    <citation type="submission" date="2013-07" db="EMBL/GenBank/DDBJ databases">
        <authorList>
            <consortium name="The Broad Institute Genome Sequencing Platform"/>
            <person name="Cuomo C."/>
            <person name="Litvintseva A."/>
            <person name="Chen Y."/>
            <person name="Heitman J."/>
            <person name="Sun S."/>
            <person name="Springer D."/>
            <person name="Dromer F."/>
            <person name="Young S.K."/>
            <person name="Zeng Q."/>
            <person name="Gargeya S."/>
            <person name="Fitzgerald M."/>
            <person name="Abouelleil A."/>
            <person name="Alvarado L."/>
            <person name="Berlin A.M."/>
            <person name="Chapman S.B."/>
            <person name="Dewar J."/>
            <person name="Goldberg J."/>
            <person name="Griggs A."/>
            <person name="Gujja S."/>
            <person name="Hansen M."/>
            <person name="Howarth C."/>
            <person name="Imamovic A."/>
            <person name="Larimer J."/>
            <person name="McCowan C."/>
            <person name="Murphy C."/>
            <person name="Pearson M."/>
            <person name="Priest M."/>
            <person name="Roberts A."/>
            <person name="Saif S."/>
            <person name="Shea T."/>
            <person name="Sykes S."/>
            <person name="Wortman J."/>
            <person name="Nusbaum C."/>
            <person name="Birren B."/>
        </authorList>
    </citation>
    <scope>NUCLEOTIDE SEQUENCE</scope>
    <source>
        <strain evidence="2">CBS 10117</strain>
    </source>
</reference>
<reference evidence="1" key="1">
    <citation type="submission" date="2013-07" db="EMBL/GenBank/DDBJ databases">
        <title>The Genome Sequence of Cryptococcus dejecticola CBS10117.</title>
        <authorList>
            <consortium name="The Broad Institute Genome Sequencing Platform"/>
            <person name="Cuomo C."/>
            <person name="Litvintseva A."/>
            <person name="Chen Y."/>
            <person name="Heitman J."/>
            <person name="Sun S."/>
            <person name="Springer D."/>
            <person name="Dromer F."/>
            <person name="Young S.K."/>
            <person name="Zeng Q."/>
            <person name="Gargeya S."/>
            <person name="Fitzgerald M."/>
            <person name="Abouelleil A."/>
            <person name="Alvarado L."/>
            <person name="Berlin A.M."/>
            <person name="Chapman S.B."/>
            <person name="Dewar J."/>
            <person name="Goldberg J."/>
            <person name="Griggs A."/>
            <person name="Gujja S."/>
            <person name="Hansen M."/>
            <person name="Howarth C."/>
            <person name="Imamovic A."/>
            <person name="Larimer J."/>
            <person name="McCowan C."/>
            <person name="Murphy C."/>
            <person name="Pearson M."/>
            <person name="Priest M."/>
            <person name="Roberts A."/>
            <person name="Saif S."/>
            <person name="Shea T."/>
            <person name="Sykes S."/>
            <person name="Wortman J."/>
            <person name="Nusbaum C."/>
            <person name="Birren B."/>
        </authorList>
    </citation>
    <scope>NUCLEOTIDE SEQUENCE [LARGE SCALE GENOMIC DNA]</scope>
    <source>
        <strain evidence="1">CBS 10117</strain>
    </source>
</reference>
<dbReference type="EMBL" id="KI894033">
    <property type="protein sequence ID" value="OBR83653.1"/>
    <property type="molecule type" value="Genomic_DNA"/>
</dbReference>